<dbReference type="InterPro" id="IPR000571">
    <property type="entry name" value="Znf_CCCH"/>
</dbReference>
<feature type="zinc finger region" description="C3H1-type" evidence="1">
    <location>
        <begin position="114"/>
        <end position="137"/>
    </location>
</feature>
<dbReference type="EMBL" id="CAMXCT030000147">
    <property type="protein sequence ID" value="CAL4761937.1"/>
    <property type="molecule type" value="Genomic_DNA"/>
</dbReference>
<protein>
    <recommendedName>
        <fullName evidence="2">C3H1-type domain-containing protein</fullName>
    </recommendedName>
</protein>
<dbReference type="OrthoDB" id="406279at2759"/>
<evidence type="ECO:0000259" key="2">
    <source>
        <dbReference type="PROSITE" id="PS50103"/>
    </source>
</evidence>
<reference evidence="4" key="2">
    <citation type="submission" date="2024-04" db="EMBL/GenBank/DDBJ databases">
        <authorList>
            <person name="Chen Y."/>
            <person name="Shah S."/>
            <person name="Dougan E. K."/>
            <person name="Thang M."/>
            <person name="Chan C."/>
        </authorList>
    </citation>
    <scope>NUCLEOTIDE SEQUENCE [LARGE SCALE GENOMIC DNA]</scope>
</reference>
<dbReference type="PROSITE" id="PS50103">
    <property type="entry name" value="ZF_C3H1"/>
    <property type="match status" value="1"/>
</dbReference>
<dbReference type="EMBL" id="CAMXCT010000147">
    <property type="protein sequence ID" value="CAI3974625.1"/>
    <property type="molecule type" value="Genomic_DNA"/>
</dbReference>
<dbReference type="AlphaFoldDB" id="A0A9P1BKZ9"/>
<evidence type="ECO:0000313" key="3">
    <source>
        <dbReference type="EMBL" id="CAI3974625.1"/>
    </source>
</evidence>
<comment type="caution">
    <text evidence="3">The sequence shown here is derived from an EMBL/GenBank/DDBJ whole genome shotgun (WGS) entry which is preliminary data.</text>
</comment>
<keyword evidence="1" id="KW-0862">Zinc</keyword>
<evidence type="ECO:0000313" key="5">
    <source>
        <dbReference type="Proteomes" id="UP001152797"/>
    </source>
</evidence>
<keyword evidence="1" id="KW-0863">Zinc-finger</keyword>
<proteinExistence type="predicted"/>
<gene>
    <name evidence="3" type="ORF">C1SCF055_LOCUS3013</name>
</gene>
<evidence type="ECO:0000256" key="1">
    <source>
        <dbReference type="PROSITE-ProRule" id="PRU00723"/>
    </source>
</evidence>
<dbReference type="GO" id="GO:0008270">
    <property type="term" value="F:zinc ion binding"/>
    <property type="evidence" value="ECO:0007669"/>
    <property type="project" value="UniProtKB-KW"/>
</dbReference>
<reference evidence="3" key="1">
    <citation type="submission" date="2022-10" db="EMBL/GenBank/DDBJ databases">
        <authorList>
            <person name="Chen Y."/>
            <person name="Dougan E. K."/>
            <person name="Chan C."/>
            <person name="Rhodes N."/>
            <person name="Thang M."/>
        </authorList>
    </citation>
    <scope>NUCLEOTIDE SEQUENCE</scope>
</reference>
<sequence>MANFRYLHTFIDEESAGVELPRSRSCPDLSQAHVDADEQNSPEHAMAIYVAELWPRTQILTGLMRVAPVQQPVAAVPVEDAQKCDSAAATSSATPVRHALIQGSRGHPFLCARPCIRLAKGSCHMGDACVYCHHSTHPRFAALDKRQRLQVHNMDKSTFLWTLLPHISRSLADARLEAPELLEIIEWEVDAQQVYHRDRHLDRTLRQMPLSALLACIVARETNLQSLLQEQITQLRQRLP</sequence>
<accession>A0A9P1BKZ9</accession>
<organism evidence="3">
    <name type="scientific">Cladocopium goreaui</name>
    <dbReference type="NCBI Taxonomy" id="2562237"/>
    <lineage>
        <taxon>Eukaryota</taxon>
        <taxon>Sar</taxon>
        <taxon>Alveolata</taxon>
        <taxon>Dinophyceae</taxon>
        <taxon>Suessiales</taxon>
        <taxon>Symbiodiniaceae</taxon>
        <taxon>Cladocopium</taxon>
    </lineage>
</organism>
<feature type="domain" description="C3H1-type" evidence="2">
    <location>
        <begin position="114"/>
        <end position="137"/>
    </location>
</feature>
<keyword evidence="1" id="KW-0479">Metal-binding</keyword>
<dbReference type="EMBL" id="CAMXCT020000147">
    <property type="protein sequence ID" value="CAL1128000.1"/>
    <property type="molecule type" value="Genomic_DNA"/>
</dbReference>
<dbReference type="Proteomes" id="UP001152797">
    <property type="component" value="Unassembled WGS sequence"/>
</dbReference>
<name>A0A9P1BKZ9_9DINO</name>
<evidence type="ECO:0000313" key="4">
    <source>
        <dbReference type="EMBL" id="CAL1128000.1"/>
    </source>
</evidence>
<keyword evidence="5" id="KW-1185">Reference proteome</keyword>